<protein>
    <submittedName>
        <fullName evidence="3">ABC-type antimicrobial peptide transport system, permease component</fullName>
    </submittedName>
</protein>
<dbReference type="GO" id="GO:0005886">
    <property type="term" value="C:plasma membrane"/>
    <property type="evidence" value="ECO:0007669"/>
    <property type="project" value="TreeGrafter"/>
</dbReference>
<evidence type="ECO:0000256" key="1">
    <source>
        <dbReference type="SAM" id="Phobius"/>
    </source>
</evidence>
<keyword evidence="1" id="KW-1133">Transmembrane helix</keyword>
<evidence type="ECO:0000313" key="3">
    <source>
        <dbReference type="EMBL" id="AXH01416.1"/>
    </source>
</evidence>
<dbReference type="RefSeq" id="WP_099782432.1">
    <property type="nucleotide sequence ID" value="NZ_CAMIQF010000001.1"/>
</dbReference>
<keyword evidence="1" id="KW-0472">Membrane</keyword>
<evidence type="ECO:0000259" key="2">
    <source>
        <dbReference type="Pfam" id="PF12704"/>
    </source>
</evidence>
<reference evidence="3" key="1">
    <citation type="submission" date="2018-06" db="EMBL/GenBank/DDBJ databases">
        <title>SME-4 producing Serratia marcescens from Argentina and comparison with genomes of other SME-producers.</title>
        <authorList>
            <person name="Dabos L."/>
            <person name="Patino Navarrete R."/>
            <person name="Naas T."/>
        </authorList>
    </citation>
    <scope>NUCLEOTIDE SEQUENCE</scope>
    <source>
        <strain evidence="3">163</strain>
    </source>
</reference>
<dbReference type="EMBL" id="MH460878">
    <property type="protein sequence ID" value="AXH01416.1"/>
    <property type="molecule type" value="Genomic_DNA"/>
</dbReference>
<accession>A0A345INJ4</accession>
<feature type="transmembrane region" description="Helical" evidence="1">
    <location>
        <begin position="364"/>
        <end position="382"/>
    </location>
</feature>
<dbReference type="GO" id="GO:0022857">
    <property type="term" value="F:transmembrane transporter activity"/>
    <property type="evidence" value="ECO:0007669"/>
    <property type="project" value="TreeGrafter"/>
</dbReference>
<feature type="transmembrane region" description="Helical" evidence="1">
    <location>
        <begin position="261"/>
        <end position="284"/>
    </location>
</feature>
<proteinExistence type="predicted"/>
<organism evidence="3">
    <name type="scientific">Serratia marcescens</name>
    <dbReference type="NCBI Taxonomy" id="615"/>
    <lineage>
        <taxon>Bacteria</taxon>
        <taxon>Pseudomonadati</taxon>
        <taxon>Pseudomonadota</taxon>
        <taxon>Gammaproteobacteria</taxon>
        <taxon>Enterobacterales</taxon>
        <taxon>Yersiniaceae</taxon>
        <taxon>Serratia</taxon>
    </lineage>
</organism>
<keyword evidence="1" id="KW-0812">Transmembrane</keyword>
<dbReference type="Pfam" id="PF12704">
    <property type="entry name" value="MacB_PCD"/>
    <property type="match status" value="1"/>
</dbReference>
<sequence>MNPRSSSKIHQLGILLGIGLRNLWRRPLYFTAILSSFIFLAVIVTSLFSLRAGLIGALESSAEPGLYFAQSKDSSSELTSTITRTQAAQLSRLPGLVAASPEWVVLVRLRPDNVEKEYLVRGVTPAAFTLMNANNGQPLVTLTRGRAFQPGQNELVVGASLARHYPTFHVGETIRLHDRDWKIVGEFTTGGSPRQSEFMADLEHIRTSWGAGLDYNLVALTSNVTSVEQLQQAIQGTLNDRVAISDSRTYYAGSSEGLGQVLLWFGLLFSLLAGVSVTAGIIALCESLIANQQDQLAITLLLGFGRVIDVSYLCQTLLLGLAGSSIGALLSMLLFNGITFTTFGHAHELVFPMMVSGKMQMISIAYGVFISFIASLFVLPAIRAATKGK</sequence>
<dbReference type="InterPro" id="IPR025857">
    <property type="entry name" value="MacB_PCD"/>
</dbReference>
<dbReference type="PANTHER" id="PTHR30572">
    <property type="entry name" value="MEMBRANE COMPONENT OF TRANSPORTER-RELATED"/>
    <property type="match status" value="1"/>
</dbReference>
<dbReference type="AlphaFoldDB" id="A0A345INJ4"/>
<dbReference type="PANTHER" id="PTHR30572:SF15">
    <property type="entry name" value="ABC TRANSPORTER PERMEASE"/>
    <property type="match status" value="1"/>
</dbReference>
<feature type="transmembrane region" description="Helical" evidence="1">
    <location>
        <begin position="28"/>
        <end position="50"/>
    </location>
</feature>
<feature type="transmembrane region" description="Helical" evidence="1">
    <location>
        <begin position="326"/>
        <end position="344"/>
    </location>
</feature>
<feature type="domain" description="MacB-like periplasmic core" evidence="2">
    <location>
        <begin position="43"/>
        <end position="235"/>
    </location>
</feature>
<dbReference type="InterPro" id="IPR050250">
    <property type="entry name" value="Macrolide_Exporter_MacB"/>
</dbReference>
<name>A0A345INJ4_SERMA</name>